<evidence type="ECO:0000256" key="1">
    <source>
        <dbReference type="SAM" id="MobiDB-lite"/>
    </source>
</evidence>
<keyword evidence="2" id="KW-0732">Signal</keyword>
<evidence type="ECO:0000313" key="3">
    <source>
        <dbReference type="EMBL" id="CEM29286.1"/>
    </source>
</evidence>
<dbReference type="VEuPathDB" id="CryptoDB:Cvel_21951"/>
<feature type="chain" id="PRO_5005190039" description="GOLD domain-containing protein" evidence="2">
    <location>
        <begin position="25"/>
        <end position="1318"/>
    </location>
</feature>
<protein>
    <recommendedName>
        <fullName evidence="4">GOLD domain-containing protein</fullName>
    </recommendedName>
</protein>
<feature type="compositionally biased region" description="Polar residues" evidence="1">
    <location>
        <begin position="306"/>
        <end position="318"/>
    </location>
</feature>
<proteinExistence type="predicted"/>
<dbReference type="EMBL" id="CDMZ01001224">
    <property type="protein sequence ID" value="CEM29286.1"/>
    <property type="molecule type" value="Genomic_DNA"/>
</dbReference>
<evidence type="ECO:0008006" key="4">
    <source>
        <dbReference type="Google" id="ProtNLM"/>
    </source>
</evidence>
<name>A0A0G4GI78_9ALVE</name>
<accession>A0A0G4GI78</accession>
<gene>
    <name evidence="3" type="ORF">Cvel_21951</name>
</gene>
<feature type="signal peptide" evidence="2">
    <location>
        <begin position="1"/>
        <end position="24"/>
    </location>
</feature>
<feature type="region of interest" description="Disordered" evidence="1">
    <location>
        <begin position="540"/>
        <end position="560"/>
    </location>
</feature>
<organism evidence="3">
    <name type="scientific">Chromera velia CCMP2878</name>
    <dbReference type="NCBI Taxonomy" id="1169474"/>
    <lineage>
        <taxon>Eukaryota</taxon>
        <taxon>Sar</taxon>
        <taxon>Alveolata</taxon>
        <taxon>Colpodellida</taxon>
        <taxon>Chromeraceae</taxon>
        <taxon>Chromera</taxon>
    </lineage>
</organism>
<sequence length="1318" mass="146644">MWGPRQRFLLLAVTVSLLSVFATGLHKARFIHEDSPYFHPNGSNPAQYYFDQKQCVASQQTELDYDPKNIMYVRVPSAGLKIKLKKLKIKELKALFSFQRVGFAELGPLLNDLIQQKIRVLLPALMVAARTVEERIIPGGALDSRESKGKNGMLDAETGSVFWDAEEEQGKDEAEMDPDSQSGGSIDTDHVIYISGGEDEKGVINLDMNAENSILVSAAKLLRALKTNPHLEEDCKSLIAALETLGKEKVPADKYMIDRLAHLSASVQISREILHSKYDDMAVEVVDRKSNKGSSGKRGKEGEGSLIQTKSSSEQGTLSDPYDSIFRAQLASARQDPAEGSVEGINFEVPLETFRDNQHVENCALMTKAERTLKKKRRRRKKRSGIQLCFGDPKRKKLASSEFTFFAPLAGDYQLILEWGTQRRVARPYSVLIGVNERVTGTTFQHHLRPDVSDQTDDWHTYEIPVRLESGSNLFHLVVDPGEVNDGNPFVLKETALRPVMAIAGDKAAQINFEHVLVPPEPLFANMPWRIIRQRQDWGTGEEKKKCKEEDMEEDPDSCKPDLPIRKMSKLFPELFDKIHEGQTVGSVKFDLGADKGEFRLNNLRMADVIFPIDDWTTLVFTEAKASKFSVAARPKSIHAESSGLQLRDGGVLMDYQTDYPDEYTAPMEVAVNQYSGDPSFDTGENGTINVNLRKSHTEGEVRVPQWQTGAVLDLKIATDVSGGVQIGWIEEGKKKEGEAGELEEVPSASAVLLQKDEKKKDKKEHFSQRLARAFTGGVRSFVQMLMKRAGIKTKNGLPIGAPDSTKTTTPDSLIEKPTPSARERAPSAPSFLQTGSEVLSSKGLRGFSAHSGGDWPPSSLVSLQSDESPTAKKTRTRRTRLKRLATRAKVSPEAVEPLSPRTESEMLEKLRAAMEKGPSLASFDDDASYMWEKVAEETDRLEVKAMEVKSPKEAAAKAGGKFVEGKDGGVVLKNSDGGAETSPRSSNVVKMFKTQAEVVGEASVQATIRQELLQKYMDRTVIVAEVSKERVEEAVEMMMAQTDDPLPWQMEGHDVRLDVKRRSVALSTPEPLRVDMNIGVLDDVIETIGQSASLLRRGDYRAFDGEVPDKFRKPPAFPPEDLSIANLIPHLDAAVTLRVRQFLDRGDENLAVDVKTRFVFMAGPGTVIESGLFGSSKTSVFAVLDCGKLDFYEYGSGKKPLEELKFSENMGDFKERNLESTACEASIKLPSGKCFKPRESEKQKWQEALLLQLVRLRDQRVEEVRNRLDMELLAEEVINQSPLKPLVPLEDRVSLKGIYMRALNEDEGPKKRTAKRA</sequence>
<reference evidence="3" key="1">
    <citation type="submission" date="2014-11" db="EMBL/GenBank/DDBJ databases">
        <authorList>
            <person name="Otto D Thomas"/>
            <person name="Naeem Raeece"/>
        </authorList>
    </citation>
    <scope>NUCLEOTIDE SEQUENCE</scope>
</reference>
<evidence type="ECO:0000256" key="2">
    <source>
        <dbReference type="SAM" id="SignalP"/>
    </source>
</evidence>
<feature type="region of interest" description="Disordered" evidence="1">
    <location>
        <begin position="795"/>
        <end position="832"/>
    </location>
</feature>
<feature type="compositionally biased region" description="Polar residues" evidence="1">
    <location>
        <begin position="860"/>
        <end position="869"/>
    </location>
</feature>
<feature type="region of interest" description="Disordered" evidence="1">
    <location>
        <begin position="288"/>
        <end position="320"/>
    </location>
</feature>
<feature type="region of interest" description="Disordered" evidence="1">
    <location>
        <begin position="844"/>
        <end position="879"/>
    </location>
</feature>